<evidence type="ECO:0000256" key="1">
    <source>
        <dbReference type="SAM" id="MobiDB-lite"/>
    </source>
</evidence>
<protein>
    <recommendedName>
        <fullName evidence="4">FCS-type domain-containing protein</fullName>
    </recommendedName>
</protein>
<organism evidence="2 3">
    <name type="scientific">Nakamurella endophytica</name>
    <dbReference type="NCBI Taxonomy" id="1748367"/>
    <lineage>
        <taxon>Bacteria</taxon>
        <taxon>Bacillati</taxon>
        <taxon>Actinomycetota</taxon>
        <taxon>Actinomycetes</taxon>
        <taxon>Nakamurellales</taxon>
        <taxon>Nakamurellaceae</taxon>
        <taxon>Nakamurella</taxon>
    </lineage>
</organism>
<reference evidence="2" key="1">
    <citation type="journal article" date="2014" name="Int. J. Syst. Evol. Microbiol.">
        <title>Complete genome sequence of Corynebacterium casei LMG S-19264T (=DSM 44701T), isolated from a smear-ripened cheese.</title>
        <authorList>
            <consortium name="US DOE Joint Genome Institute (JGI-PGF)"/>
            <person name="Walter F."/>
            <person name="Albersmeier A."/>
            <person name="Kalinowski J."/>
            <person name="Ruckert C."/>
        </authorList>
    </citation>
    <scope>NUCLEOTIDE SEQUENCE</scope>
    <source>
        <strain evidence="2">CGMCC 4.7308</strain>
    </source>
</reference>
<proteinExistence type="predicted"/>
<feature type="region of interest" description="Disordered" evidence="1">
    <location>
        <begin position="1"/>
        <end position="24"/>
    </location>
</feature>
<dbReference type="Proteomes" id="UP000655208">
    <property type="component" value="Unassembled WGS sequence"/>
</dbReference>
<evidence type="ECO:0000313" key="3">
    <source>
        <dbReference type="Proteomes" id="UP000655208"/>
    </source>
</evidence>
<name>A0A917SP17_9ACTN</name>
<dbReference type="RefSeq" id="WP_229673860.1">
    <property type="nucleotide sequence ID" value="NZ_BMNA01000002.1"/>
</dbReference>
<accession>A0A917SP17</accession>
<gene>
    <name evidence="2" type="ORF">GCM10011594_09150</name>
</gene>
<sequence length="129" mass="14409">MTSVVASRVPPGTPAPAGVHPRRGSTRWCEWCNRELPEAGRVGRRRRYCSHACRQRAYESRRAVERGELPQDAVVLTIAERDDLADRLYQVRCAAEDVATALAESADRDELAAVVRALLENARAAERIR</sequence>
<comment type="caution">
    <text evidence="2">The sequence shown here is derived from an EMBL/GenBank/DDBJ whole genome shotgun (WGS) entry which is preliminary data.</text>
</comment>
<dbReference type="AlphaFoldDB" id="A0A917SP17"/>
<reference evidence="2" key="2">
    <citation type="submission" date="2020-09" db="EMBL/GenBank/DDBJ databases">
        <authorList>
            <person name="Sun Q."/>
            <person name="Zhou Y."/>
        </authorList>
    </citation>
    <scope>NUCLEOTIDE SEQUENCE</scope>
    <source>
        <strain evidence="2">CGMCC 4.7308</strain>
    </source>
</reference>
<dbReference type="EMBL" id="BMNA01000002">
    <property type="protein sequence ID" value="GGL91552.1"/>
    <property type="molecule type" value="Genomic_DNA"/>
</dbReference>
<evidence type="ECO:0008006" key="4">
    <source>
        <dbReference type="Google" id="ProtNLM"/>
    </source>
</evidence>
<keyword evidence="3" id="KW-1185">Reference proteome</keyword>
<evidence type="ECO:0000313" key="2">
    <source>
        <dbReference type="EMBL" id="GGL91552.1"/>
    </source>
</evidence>